<comment type="caution">
    <text evidence="2">The sequence shown here is derived from an EMBL/GenBank/DDBJ whole genome shotgun (WGS) entry which is preliminary data.</text>
</comment>
<protein>
    <submittedName>
        <fullName evidence="2">Uncharacterized protein</fullName>
    </submittedName>
</protein>
<sequence length="126" mass="14066">MIRDVAELRERGQVFRRVDELDVDVDTWRAGMRRSARREGMRIRTFVVEQTGDERDDDSSPRSDLVFAVRTDLPPPDPVELAAIVNRLPPPPGYEPDAASSGLASVTSLTDEHARRSGHPCVDDTP</sequence>
<dbReference type="EMBL" id="JADQDF010000002">
    <property type="protein sequence ID" value="MBW0132517.1"/>
    <property type="molecule type" value="Genomic_DNA"/>
</dbReference>
<dbReference type="RefSeq" id="WP_218589615.1">
    <property type="nucleotide sequence ID" value="NZ_JADQDE010000108.1"/>
</dbReference>
<dbReference type="Proteomes" id="UP000694300">
    <property type="component" value="Unassembled WGS sequence"/>
</dbReference>
<keyword evidence="3" id="KW-1185">Reference proteome</keyword>
<gene>
    <name evidence="2" type="ORF">I4I82_33260</name>
</gene>
<feature type="region of interest" description="Disordered" evidence="1">
    <location>
        <begin position="86"/>
        <end position="126"/>
    </location>
</feature>
<evidence type="ECO:0000313" key="3">
    <source>
        <dbReference type="Proteomes" id="UP000694300"/>
    </source>
</evidence>
<evidence type="ECO:0000256" key="1">
    <source>
        <dbReference type="SAM" id="MobiDB-lite"/>
    </source>
</evidence>
<proteinExistence type="predicted"/>
<reference evidence="2 3" key="1">
    <citation type="submission" date="2020-11" db="EMBL/GenBank/DDBJ databases">
        <title>Pseudonocardia abyssalis sp. nov. and Pseudonocardia oceani sp. nov., description and phylogenomic analysis of two novel actinomycetes isolated from the deep Southern Ocean.</title>
        <authorList>
            <person name="Parra J."/>
        </authorList>
    </citation>
    <scope>NUCLEOTIDE SEQUENCE [LARGE SCALE GENOMIC DNA]</scope>
    <source>
        <strain evidence="3">KRD185</strain>
    </source>
</reference>
<organism evidence="2 3">
    <name type="scientific">Pseudonocardia oceani</name>
    <dbReference type="NCBI Taxonomy" id="2792013"/>
    <lineage>
        <taxon>Bacteria</taxon>
        <taxon>Bacillati</taxon>
        <taxon>Actinomycetota</taxon>
        <taxon>Actinomycetes</taxon>
        <taxon>Pseudonocardiales</taxon>
        <taxon>Pseudonocardiaceae</taxon>
        <taxon>Pseudonocardia</taxon>
    </lineage>
</organism>
<accession>A0ABS6UJT0</accession>
<evidence type="ECO:0000313" key="2">
    <source>
        <dbReference type="EMBL" id="MBW0132517.1"/>
    </source>
</evidence>
<name>A0ABS6UJT0_9PSEU</name>